<dbReference type="GO" id="GO:0006879">
    <property type="term" value="P:intracellular iron ion homeostasis"/>
    <property type="evidence" value="ECO:0007669"/>
    <property type="project" value="TreeGrafter"/>
</dbReference>
<dbReference type="Gene3D" id="3.40.50.80">
    <property type="entry name" value="Nucleotide-binding domain of ferredoxin-NADP reductase (FNR) module"/>
    <property type="match status" value="1"/>
</dbReference>
<evidence type="ECO:0000256" key="3">
    <source>
        <dbReference type="ARBA" id="ARBA00012668"/>
    </source>
</evidence>
<evidence type="ECO:0000256" key="10">
    <source>
        <dbReference type="ARBA" id="ARBA00022989"/>
    </source>
</evidence>
<feature type="transmembrane region" description="Helical" evidence="15">
    <location>
        <begin position="290"/>
        <end position="312"/>
    </location>
</feature>
<reference evidence="18 19" key="1">
    <citation type="submission" date="2017-04" db="EMBL/GenBank/DDBJ databases">
        <title>Draft genome of the yeast Clavispora lusitaniae type strain CBS 6936.</title>
        <authorList>
            <person name="Durrens P."/>
            <person name="Klopp C."/>
            <person name="Biteau N."/>
            <person name="Fitton-Ouhabi V."/>
            <person name="Dementhon K."/>
            <person name="Accoceberry I."/>
            <person name="Sherman D.J."/>
            <person name="Noel T."/>
        </authorList>
    </citation>
    <scope>NUCLEOTIDE SEQUENCE [LARGE SCALE GENOMIC DNA]</scope>
    <source>
        <strain evidence="18 19">CBS 6936</strain>
    </source>
</reference>
<sequence length="662" mass="75888">MRILSLLFILLASVQGLVVVDSDVASACIYYMKQFDWGCGSTGQGMKAYMCRCANVDWLGSVSHCIAEYGENRGKTRHAWHHVRTRCIQKADLYYSVDELEAYSENATQYLKQPTAMDAMKQVYHPLGVNESAFGVYLRSFRQINHHVYKSQWLGWGLVFYWAALIVIYTLANLSWKLFRFNLFGKTLSQIHQKYLCQDIGLFGLNRLNVIVMFLSLVQTVLSTALSYTVELPNVYMTQSYFLTLDLIGYRSAILSFSLMPVCYIFGLRNNPFTWMTGLPQAEFIKYHKFVALIFSLEALVHSSIWTAYAIRSDGYKVWAVDDYWRWGIVGTVLLFLMIGQSIRIVRSAIYETFLFVHKIFGWLFIVSMWYHCNILGWMGWVYSLIALVAYDRVMRLFKTFVINRGYVRIRVSVIDSRVLKITIPKPSLFDVAYEPGTYLYMSFYHWPIWYQCWQSHPFSILSSPVEAENHITVYVRVKKGNTKSLSTLKTDEKGNVYMWALIEGPYGEKAEHFGDNDAVVGISGGMGVCSILPAFYNNSAISRLYWVINNPDELEILRADLDYLADHGCDVRVFLTHSVSKEDSISLEKMAPYLTLLEQRPDVGQFVAEAVQLAHESGKTNLSILSCGPGHMDSQIKHNVGKQIKVGSDLSIRYISENSQW</sequence>
<evidence type="ECO:0000256" key="1">
    <source>
        <dbReference type="ARBA" id="ARBA00004651"/>
    </source>
</evidence>
<comment type="similarity">
    <text evidence="2">Belongs to the ferric reductase (FRE) family.</text>
</comment>
<protein>
    <recommendedName>
        <fullName evidence="3">ferric-chelate reductase (NADPH)</fullName>
        <ecNumber evidence="3">1.16.1.9</ecNumber>
    </recommendedName>
</protein>
<organism evidence="18 19">
    <name type="scientific">Clavispora lusitaniae</name>
    <name type="common">Candida lusitaniae</name>
    <dbReference type="NCBI Taxonomy" id="36911"/>
    <lineage>
        <taxon>Eukaryota</taxon>
        <taxon>Fungi</taxon>
        <taxon>Dikarya</taxon>
        <taxon>Ascomycota</taxon>
        <taxon>Saccharomycotina</taxon>
        <taxon>Pichiomycetes</taxon>
        <taxon>Metschnikowiaceae</taxon>
        <taxon>Clavispora</taxon>
    </lineage>
</organism>
<keyword evidence="12" id="KW-0406">Ion transport</keyword>
<evidence type="ECO:0000256" key="13">
    <source>
        <dbReference type="ARBA" id="ARBA00023136"/>
    </source>
</evidence>
<dbReference type="SFLD" id="SFLDG01168">
    <property type="entry name" value="Ferric_reductase_subgroup_(FRE"/>
    <property type="match status" value="1"/>
</dbReference>
<dbReference type="InterPro" id="IPR013112">
    <property type="entry name" value="FAD-bd_8"/>
</dbReference>
<evidence type="ECO:0000256" key="9">
    <source>
        <dbReference type="ARBA" id="ARBA00022982"/>
    </source>
</evidence>
<evidence type="ECO:0000313" key="18">
    <source>
        <dbReference type="EMBL" id="OVF10686.1"/>
    </source>
</evidence>
<keyword evidence="11" id="KW-0560">Oxidoreductase</keyword>
<evidence type="ECO:0000256" key="16">
    <source>
        <dbReference type="SAM" id="SignalP"/>
    </source>
</evidence>
<evidence type="ECO:0000256" key="5">
    <source>
        <dbReference type="ARBA" id="ARBA00022475"/>
    </source>
</evidence>
<keyword evidence="16" id="KW-0732">Signal</keyword>
<feature type="signal peptide" evidence="16">
    <location>
        <begin position="1"/>
        <end position="16"/>
    </location>
</feature>
<evidence type="ECO:0000256" key="7">
    <source>
        <dbReference type="ARBA" id="ARBA00022692"/>
    </source>
</evidence>
<evidence type="ECO:0000256" key="14">
    <source>
        <dbReference type="ARBA" id="ARBA00048483"/>
    </source>
</evidence>
<dbReference type="AlphaFoldDB" id="A0AA91Q3H9"/>
<dbReference type="CDD" id="cd06186">
    <property type="entry name" value="NOX_Duox_like_FAD_NADP"/>
    <property type="match status" value="1"/>
</dbReference>
<evidence type="ECO:0000256" key="4">
    <source>
        <dbReference type="ARBA" id="ARBA00022448"/>
    </source>
</evidence>
<name>A0AA91Q3H9_CLALS</name>
<dbReference type="InterPro" id="IPR039261">
    <property type="entry name" value="FNR_nucleotide-bd"/>
</dbReference>
<keyword evidence="8" id="KW-0274">FAD</keyword>
<evidence type="ECO:0000259" key="17">
    <source>
        <dbReference type="PROSITE" id="PS51384"/>
    </source>
</evidence>
<dbReference type="GO" id="GO:0015677">
    <property type="term" value="P:copper ion import"/>
    <property type="evidence" value="ECO:0007669"/>
    <property type="project" value="TreeGrafter"/>
</dbReference>
<feature type="domain" description="FAD-binding FR-type" evidence="17">
    <location>
        <begin position="395"/>
        <end position="513"/>
    </location>
</feature>
<evidence type="ECO:0000313" key="19">
    <source>
        <dbReference type="Proteomes" id="UP000195602"/>
    </source>
</evidence>
<dbReference type="GO" id="GO:0006826">
    <property type="term" value="P:iron ion transport"/>
    <property type="evidence" value="ECO:0007669"/>
    <property type="project" value="TreeGrafter"/>
</dbReference>
<dbReference type="Pfam" id="PF08030">
    <property type="entry name" value="NAD_binding_6"/>
    <property type="match status" value="1"/>
</dbReference>
<dbReference type="InterPro" id="IPR013121">
    <property type="entry name" value="Fe_red_NAD-bd_6"/>
</dbReference>
<proteinExistence type="inferred from homology"/>
<evidence type="ECO:0000256" key="15">
    <source>
        <dbReference type="SAM" id="Phobius"/>
    </source>
</evidence>
<dbReference type="InterPro" id="IPR051410">
    <property type="entry name" value="Ferric/Cupric_Reductase"/>
</dbReference>
<dbReference type="PROSITE" id="PS51384">
    <property type="entry name" value="FAD_FR"/>
    <property type="match status" value="1"/>
</dbReference>
<keyword evidence="4" id="KW-0813">Transport</keyword>
<dbReference type="PANTHER" id="PTHR32361">
    <property type="entry name" value="FERRIC/CUPRIC REDUCTASE TRANSMEMBRANE COMPONENT"/>
    <property type="match status" value="1"/>
</dbReference>
<dbReference type="InterPro" id="IPR017938">
    <property type="entry name" value="Riboflavin_synthase-like_b-brl"/>
</dbReference>
<dbReference type="PANTHER" id="PTHR32361:SF25">
    <property type="entry name" value="FERRIC_CUPRIC REDUCTASE TRANSMEMBRANE COMPONENT 1"/>
    <property type="match status" value="1"/>
</dbReference>
<dbReference type="GO" id="GO:0005886">
    <property type="term" value="C:plasma membrane"/>
    <property type="evidence" value="ECO:0007669"/>
    <property type="project" value="UniProtKB-SubCell"/>
</dbReference>
<keyword evidence="13 15" id="KW-0472">Membrane</keyword>
<feature type="chain" id="PRO_5041705227" description="ferric-chelate reductase (NADPH)" evidence="16">
    <location>
        <begin position="17"/>
        <end position="662"/>
    </location>
</feature>
<feature type="transmembrane region" description="Helical" evidence="15">
    <location>
        <begin position="208"/>
        <end position="228"/>
    </location>
</feature>
<dbReference type="InterPro" id="IPR017927">
    <property type="entry name" value="FAD-bd_FR_type"/>
</dbReference>
<keyword evidence="6" id="KW-0285">Flavoprotein</keyword>
<evidence type="ECO:0000256" key="2">
    <source>
        <dbReference type="ARBA" id="ARBA00006278"/>
    </source>
</evidence>
<accession>A0AA91Q3H9</accession>
<gene>
    <name evidence="18" type="ORF">A9F13_01g00847</name>
</gene>
<dbReference type="EMBL" id="LYUB02000001">
    <property type="protein sequence ID" value="OVF10686.1"/>
    <property type="molecule type" value="Genomic_DNA"/>
</dbReference>
<dbReference type="EC" id="1.16.1.9" evidence="3"/>
<evidence type="ECO:0000256" key="8">
    <source>
        <dbReference type="ARBA" id="ARBA00022827"/>
    </source>
</evidence>
<feature type="transmembrane region" description="Helical" evidence="15">
    <location>
        <begin position="153"/>
        <end position="172"/>
    </location>
</feature>
<comment type="caution">
    <text evidence="18">The sequence shown here is derived from an EMBL/GenBank/DDBJ whole genome shotgun (WGS) entry which is preliminary data.</text>
</comment>
<dbReference type="SFLD" id="SFLDS00052">
    <property type="entry name" value="Ferric_Reductase_Domain"/>
    <property type="match status" value="1"/>
</dbReference>
<keyword evidence="7 15" id="KW-0812">Transmembrane</keyword>
<dbReference type="Pfam" id="PF01794">
    <property type="entry name" value="Ferric_reduct"/>
    <property type="match status" value="1"/>
</dbReference>
<evidence type="ECO:0000256" key="12">
    <source>
        <dbReference type="ARBA" id="ARBA00023065"/>
    </source>
</evidence>
<comment type="subcellular location">
    <subcellularLocation>
        <location evidence="1">Cell membrane</location>
        <topology evidence="1">Multi-pass membrane protein</topology>
    </subcellularLocation>
</comment>
<dbReference type="SUPFAM" id="SSF63380">
    <property type="entry name" value="Riboflavin synthase domain-like"/>
    <property type="match status" value="1"/>
</dbReference>
<keyword evidence="10 15" id="KW-1133">Transmembrane helix</keyword>
<dbReference type="GO" id="GO:0052851">
    <property type="term" value="F:ferric-chelate reductase (NADPH) activity"/>
    <property type="evidence" value="ECO:0007669"/>
    <property type="project" value="UniProtKB-EC"/>
</dbReference>
<feature type="transmembrane region" description="Helical" evidence="15">
    <location>
        <begin position="248"/>
        <end position="269"/>
    </location>
</feature>
<feature type="transmembrane region" description="Helical" evidence="15">
    <location>
        <begin position="324"/>
        <end position="346"/>
    </location>
</feature>
<comment type="catalytic activity">
    <reaction evidence="14">
        <text>2 a Fe(II)-siderophore + NADP(+) + H(+) = 2 a Fe(III)-siderophore + NADPH</text>
        <dbReference type="Rhea" id="RHEA:28795"/>
        <dbReference type="Rhea" id="RHEA-COMP:11342"/>
        <dbReference type="Rhea" id="RHEA-COMP:11344"/>
        <dbReference type="ChEBI" id="CHEBI:15378"/>
        <dbReference type="ChEBI" id="CHEBI:29033"/>
        <dbReference type="ChEBI" id="CHEBI:29034"/>
        <dbReference type="ChEBI" id="CHEBI:57783"/>
        <dbReference type="ChEBI" id="CHEBI:58349"/>
        <dbReference type="EC" id="1.16.1.9"/>
    </reaction>
</comment>
<dbReference type="Proteomes" id="UP000195602">
    <property type="component" value="Unassembled WGS sequence"/>
</dbReference>
<evidence type="ECO:0000256" key="6">
    <source>
        <dbReference type="ARBA" id="ARBA00022630"/>
    </source>
</evidence>
<keyword evidence="5" id="KW-1003">Cell membrane</keyword>
<dbReference type="InterPro" id="IPR013130">
    <property type="entry name" value="Fe3_Rdtase_TM_dom"/>
</dbReference>
<dbReference type="Pfam" id="PF08022">
    <property type="entry name" value="FAD_binding_8"/>
    <property type="match status" value="1"/>
</dbReference>
<keyword evidence="9" id="KW-0249">Electron transport</keyword>
<dbReference type="KEGG" id="clus:A9F13_01g00847"/>
<evidence type="ECO:0000256" key="11">
    <source>
        <dbReference type="ARBA" id="ARBA00023002"/>
    </source>
</evidence>
<feature type="transmembrane region" description="Helical" evidence="15">
    <location>
        <begin position="378"/>
        <end position="395"/>
    </location>
</feature>